<dbReference type="HOGENOM" id="CLU_3106652_0_0_1"/>
<feature type="compositionally biased region" description="Polar residues" evidence="1">
    <location>
        <begin position="11"/>
        <end position="20"/>
    </location>
</feature>
<protein>
    <submittedName>
        <fullName evidence="2">Uncharacterized protein</fullName>
    </submittedName>
</protein>
<keyword evidence="3" id="KW-1185">Reference proteome</keyword>
<reference evidence="2 3" key="1">
    <citation type="submission" date="2014-04" db="EMBL/GenBank/DDBJ databases">
        <title>Evolutionary Origins and Diversification of the Mycorrhizal Mutualists.</title>
        <authorList>
            <consortium name="DOE Joint Genome Institute"/>
            <consortium name="Mycorrhizal Genomics Consortium"/>
            <person name="Kohler A."/>
            <person name="Kuo A."/>
            <person name="Nagy L.G."/>
            <person name="Floudas D."/>
            <person name="Copeland A."/>
            <person name="Barry K.W."/>
            <person name="Cichocki N."/>
            <person name="Veneault-Fourrey C."/>
            <person name="LaButti K."/>
            <person name="Lindquist E.A."/>
            <person name="Lipzen A."/>
            <person name="Lundell T."/>
            <person name="Morin E."/>
            <person name="Murat C."/>
            <person name="Riley R."/>
            <person name="Ohm R."/>
            <person name="Sun H."/>
            <person name="Tunlid A."/>
            <person name="Henrissat B."/>
            <person name="Grigoriev I.V."/>
            <person name="Hibbett D.S."/>
            <person name="Martin F."/>
        </authorList>
    </citation>
    <scope>NUCLEOTIDE SEQUENCE [LARGE SCALE GENOMIC DNA]</scope>
    <source>
        <strain evidence="2 3">MD-312</strain>
    </source>
</reference>
<name>A0A0C9W7C8_9AGAM</name>
<evidence type="ECO:0000313" key="3">
    <source>
        <dbReference type="Proteomes" id="UP000053820"/>
    </source>
</evidence>
<evidence type="ECO:0000313" key="2">
    <source>
        <dbReference type="EMBL" id="KIJ58302.1"/>
    </source>
</evidence>
<dbReference type="AlphaFoldDB" id="A0A0C9W7C8"/>
<sequence length="51" mass="5190">MTGEGEVELNQAFSGNTSPEGTICPVLSNCTHGIRGMVVGLVAFPGGFHAV</sequence>
<feature type="region of interest" description="Disordered" evidence="1">
    <location>
        <begin position="1"/>
        <end position="21"/>
    </location>
</feature>
<evidence type="ECO:0000256" key="1">
    <source>
        <dbReference type="SAM" id="MobiDB-lite"/>
    </source>
</evidence>
<accession>A0A0C9W7C8</accession>
<organism evidence="2 3">
    <name type="scientific">Hydnomerulius pinastri MD-312</name>
    <dbReference type="NCBI Taxonomy" id="994086"/>
    <lineage>
        <taxon>Eukaryota</taxon>
        <taxon>Fungi</taxon>
        <taxon>Dikarya</taxon>
        <taxon>Basidiomycota</taxon>
        <taxon>Agaricomycotina</taxon>
        <taxon>Agaricomycetes</taxon>
        <taxon>Agaricomycetidae</taxon>
        <taxon>Boletales</taxon>
        <taxon>Boletales incertae sedis</taxon>
        <taxon>Leucogyrophana</taxon>
    </lineage>
</organism>
<dbReference type="EMBL" id="KN839956">
    <property type="protein sequence ID" value="KIJ58302.1"/>
    <property type="molecule type" value="Genomic_DNA"/>
</dbReference>
<dbReference type="Proteomes" id="UP000053820">
    <property type="component" value="Unassembled WGS sequence"/>
</dbReference>
<gene>
    <name evidence="2" type="ORF">HYDPIDRAFT_119687</name>
</gene>
<proteinExistence type="predicted"/>